<dbReference type="Pfam" id="PF14525">
    <property type="entry name" value="AraC_binding_2"/>
    <property type="match status" value="1"/>
</dbReference>
<feature type="domain" description="HTH araC/xylS-type" evidence="4">
    <location>
        <begin position="211"/>
        <end position="310"/>
    </location>
</feature>
<keyword evidence="3" id="KW-0804">Transcription</keyword>
<evidence type="ECO:0000256" key="1">
    <source>
        <dbReference type="ARBA" id="ARBA00023015"/>
    </source>
</evidence>
<dbReference type="PRINTS" id="PR00032">
    <property type="entry name" value="HTHARAC"/>
</dbReference>
<sequence>MATHFSTSQISEDDRFDYWRDVICRTYVAVTCLPLERELDARVSVHEWGPARLTDITSSPMAYSRTTDDIRQLPSDDIQLCLIQEGSVAIAQDGRETTLGPGDIGLYDSARPFGMRFGEQYRAFVLKFPRLALSTRVPSIDKAMALKFAGDSRLGALVNSVLRESVKVWDFADEQLAARLSGPVLDIVSVAIENELLGARGVESRQAMQVEKIKRYMLERLGDADLDIATIALECHIAPRTIHRLFAAEGTTAIRWLWQKRLSASYQALSEGRARQVSEAAIDCGFSDFSHFTRAFKKAFGVMPNSLLRKSH</sequence>
<proteinExistence type="predicted"/>
<dbReference type="PANTHER" id="PTHR46796">
    <property type="entry name" value="HTH-TYPE TRANSCRIPTIONAL ACTIVATOR RHAS-RELATED"/>
    <property type="match status" value="1"/>
</dbReference>
<accession>A0ABU9QKG7</accession>
<evidence type="ECO:0000256" key="2">
    <source>
        <dbReference type="ARBA" id="ARBA00023125"/>
    </source>
</evidence>
<dbReference type="InterPro" id="IPR035418">
    <property type="entry name" value="AraC-bd_2"/>
</dbReference>
<dbReference type="Pfam" id="PF12833">
    <property type="entry name" value="HTH_18"/>
    <property type="match status" value="1"/>
</dbReference>
<dbReference type="SMART" id="SM00342">
    <property type="entry name" value="HTH_ARAC"/>
    <property type="match status" value="1"/>
</dbReference>
<reference evidence="5 6" key="1">
    <citation type="submission" date="2024-01" db="EMBL/GenBank/DDBJ databases">
        <title>The diversity of rhizobia nodulating Mimosa spp. in eleven states of Brazil covering several biomes is determined by host plant, location, and edaphic factors.</title>
        <authorList>
            <person name="Rouws L."/>
            <person name="Barauna A."/>
            <person name="Beukes C."/>
            <person name="De Faria S.M."/>
            <person name="Gross E."/>
            <person name="Dos Reis Junior F.B."/>
            <person name="Simon M."/>
            <person name="Maluk M."/>
            <person name="Odee D.W."/>
            <person name="Kenicer G."/>
            <person name="Young J.P.W."/>
            <person name="Reis V.M."/>
            <person name="Zilli J."/>
            <person name="James E.K."/>
        </authorList>
    </citation>
    <scope>NUCLEOTIDE SEQUENCE [LARGE SCALE GENOMIC DNA]</scope>
    <source>
        <strain evidence="5 6">JPY77</strain>
    </source>
</reference>
<evidence type="ECO:0000259" key="4">
    <source>
        <dbReference type="PROSITE" id="PS01124"/>
    </source>
</evidence>
<dbReference type="InterPro" id="IPR050204">
    <property type="entry name" value="AraC_XylS_family_regulators"/>
</dbReference>
<evidence type="ECO:0000256" key="3">
    <source>
        <dbReference type="ARBA" id="ARBA00023163"/>
    </source>
</evidence>
<dbReference type="Gene3D" id="1.10.10.60">
    <property type="entry name" value="Homeodomain-like"/>
    <property type="match status" value="1"/>
</dbReference>
<evidence type="ECO:0000313" key="6">
    <source>
        <dbReference type="Proteomes" id="UP001494588"/>
    </source>
</evidence>
<protein>
    <submittedName>
        <fullName evidence="5">Helix-turn-helix domain-containing protein</fullName>
    </submittedName>
</protein>
<dbReference type="EMBL" id="JAZHGC010000030">
    <property type="protein sequence ID" value="MEM5289914.1"/>
    <property type="molecule type" value="Genomic_DNA"/>
</dbReference>
<dbReference type="PANTHER" id="PTHR46796:SF6">
    <property type="entry name" value="ARAC SUBFAMILY"/>
    <property type="match status" value="1"/>
</dbReference>
<keyword evidence="1" id="KW-0805">Transcription regulation</keyword>
<keyword evidence="2" id="KW-0238">DNA-binding</keyword>
<name>A0ABU9QKG7_9BURK</name>
<gene>
    <name evidence="5" type="ORF">V4C55_29745</name>
</gene>
<dbReference type="Proteomes" id="UP001494588">
    <property type="component" value="Unassembled WGS sequence"/>
</dbReference>
<evidence type="ECO:0000313" key="5">
    <source>
        <dbReference type="EMBL" id="MEM5289914.1"/>
    </source>
</evidence>
<dbReference type="InterPro" id="IPR018060">
    <property type="entry name" value="HTH_AraC"/>
</dbReference>
<dbReference type="InterPro" id="IPR020449">
    <property type="entry name" value="Tscrpt_reg_AraC-type_HTH"/>
</dbReference>
<keyword evidence="6" id="KW-1185">Reference proteome</keyword>
<dbReference type="PROSITE" id="PS01124">
    <property type="entry name" value="HTH_ARAC_FAMILY_2"/>
    <property type="match status" value="1"/>
</dbReference>
<comment type="caution">
    <text evidence="5">The sequence shown here is derived from an EMBL/GenBank/DDBJ whole genome shotgun (WGS) entry which is preliminary data.</text>
</comment>
<dbReference type="InterPro" id="IPR009057">
    <property type="entry name" value="Homeodomain-like_sf"/>
</dbReference>
<dbReference type="SUPFAM" id="SSF46689">
    <property type="entry name" value="Homeodomain-like"/>
    <property type="match status" value="1"/>
</dbReference>
<dbReference type="RefSeq" id="WP_201658300.1">
    <property type="nucleotide sequence ID" value="NZ_CAJHCS010000030.1"/>
</dbReference>
<organism evidence="5 6">
    <name type="scientific">Paraburkholderia sabiae</name>
    <dbReference type="NCBI Taxonomy" id="273251"/>
    <lineage>
        <taxon>Bacteria</taxon>
        <taxon>Pseudomonadati</taxon>
        <taxon>Pseudomonadota</taxon>
        <taxon>Betaproteobacteria</taxon>
        <taxon>Burkholderiales</taxon>
        <taxon>Burkholderiaceae</taxon>
        <taxon>Paraburkholderia</taxon>
    </lineage>
</organism>